<sequence>MITVTTEDFEEKVVRSDRPVLVEFWADWCPPCKMLAPVLDEIDAEYGGRLTVAKINGDEEPELVARLGVMGFPTMTLFKEGEEAHRIVGARPKRRLLTDLEGHF</sequence>
<dbReference type="Gene3D" id="3.40.30.10">
    <property type="entry name" value="Glutaredoxin"/>
    <property type="match status" value="1"/>
</dbReference>
<dbReference type="NCBIfam" id="TIGR01068">
    <property type="entry name" value="thioredoxin"/>
    <property type="match status" value="1"/>
</dbReference>
<dbReference type="SUPFAM" id="SSF52833">
    <property type="entry name" value="Thioredoxin-like"/>
    <property type="match status" value="1"/>
</dbReference>
<dbReference type="EMBL" id="JAQFWQ010000001">
    <property type="protein sequence ID" value="MDA2809022.1"/>
    <property type="molecule type" value="Genomic_DNA"/>
</dbReference>
<dbReference type="InterPro" id="IPR036249">
    <property type="entry name" value="Thioredoxin-like_sf"/>
</dbReference>
<dbReference type="CDD" id="cd02947">
    <property type="entry name" value="TRX_family"/>
    <property type="match status" value="1"/>
</dbReference>
<evidence type="ECO:0000256" key="4">
    <source>
        <dbReference type="ARBA" id="ARBA00023157"/>
    </source>
</evidence>
<keyword evidence="3" id="KW-0249">Electron transport</keyword>
<protein>
    <recommendedName>
        <fullName evidence="6 7">Thioredoxin</fullName>
    </recommendedName>
</protein>
<evidence type="ECO:0000259" key="8">
    <source>
        <dbReference type="PROSITE" id="PS51352"/>
    </source>
</evidence>
<evidence type="ECO:0000256" key="5">
    <source>
        <dbReference type="ARBA" id="ARBA00023284"/>
    </source>
</evidence>
<dbReference type="PANTHER" id="PTHR45663">
    <property type="entry name" value="GEO12009P1"/>
    <property type="match status" value="1"/>
</dbReference>
<accession>A0ABT4TY00</accession>
<dbReference type="PRINTS" id="PR00421">
    <property type="entry name" value="THIOREDOXIN"/>
</dbReference>
<organism evidence="9 10">
    <name type="scientific">Nocardiopsis endophytica</name>
    <dbReference type="NCBI Taxonomy" id="3018445"/>
    <lineage>
        <taxon>Bacteria</taxon>
        <taxon>Bacillati</taxon>
        <taxon>Actinomycetota</taxon>
        <taxon>Actinomycetes</taxon>
        <taxon>Streptosporangiales</taxon>
        <taxon>Nocardiopsidaceae</taxon>
        <taxon>Nocardiopsis</taxon>
    </lineage>
</organism>
<comment type="similarity">
    <text evidence="1 7">Belongs to the thioredoxin family.</text>
</comment>
<evidence type="ECO:0000256" key="3">
    <source>
        <dbReference type="ARBA" id="ARBA00022982"/>
    </source>
</evidence>
<dbReference type="InterPro" id="IPR005746">
    <property type="entry name" value="Thioredoxin"/>
</dbReference>
<evidence type="ECO:0000256" key="1">
    <source>
        <dbReference type="ARBA" id="ARBA00008987"/>
    </source>
</evidence>
<dbReference type="PROSITE" id="PS00194">
    <property type="entry name" value="THIOREDOXIN_1"/>
    <property type="match status" value="1"/>
</dbReference>
<dbReference type="PROSITE" id="PS51352">
    <property type="entry name" value="THIOREDOXIN_2"/>
    <property type="match status" value="1"/>
</dbReference>
<comment type="caution">
    <text evidence="9">The sequence shown here is derived from an EMBL/GenBank/DDBJ whole genome shotgun (WGS) entry which is preliminary data.</text>
</comment>
<dbReference type="Pfam" id="PF00085">
    <property type="entry name" value="Thioredoxin"/>
    <property type="match status" value="1"/>
</dbReference>
<dbReference type="PIRSF" id="PIRSF000077">
    <property type="entry name" value="Thioredoxin"/>
    <property type="match status" value="1"/>
</dbReference>
<evidence type="ECO:0000313" key="10">
    <source>
        <dbReference type="Proteomes" id="UP001527866"/>
    </source>
</evidence>
<proteinExistence type="inferred from homology"/>
<keyword evidence="5" id="KW-0676">Redox-active center</keyword>
<evidence type="ECO:0000313" key="9">
    <source>
        <dbReference type="EMBL" id="MDA2809022.1"/>
    </source>
</evidence>
<dbReference type="PANTHER" id="PTHR45663:SF11">
    <property type="entry name" value="GEO12009P1"/>
    <property type="match status" value="1"/>
</dbReference>
<reference evidence="9 10" key="1">
    <citation type="submission" date="2023-01" db="EMBL/GenBank/DDBJ databases">
        <title>Draft genome sequence of Nocardiopsis sp. RSe5-2 isolated from halophytes.</title>
        <authorList>
            <person name="Duangmal K."/>
            <person name="Chantavorakit T."/>
        </authorList>
    </citation>
    <scope>NUCLEOTIDE SEQUENCE [LARGE SCALE GENOMIC DNA]</scope>
    <source>
        <strain evidence="9 10">RSe5-2</strain>
    </source>
</reference>
<keyword evidence="4" id="KW-1015">Disulfide bond</keyword>
<evidence type="ECO:0000256" key="7">
    <source>
        <dbReference type="PIRNR" id="PIRNR000077"/>
    </source>
</evidence>
<name>A0ABT4TY00_9ACTN</name>
<dbReference type="Proteomes" id="UP001527866">
    <property type="component" value="Unassembled WGS sequence"/>
</dbReference>
<evidence type="ECO:0000256" key="2">
    <source>
        <dbReference type="ARBA" id="ARBA00022448"/>
    </source>
</evidence>
<feature type="domain" description="Thioredoxin" evidence="8">
    <location>
        <begin position="1"/>
        <end position="104"/>
    </location>
</feature>
<keyword evidence="10" id="KW-1185">Reference proteome</keyword>
<dbReference type="RefSeq" id="WP_270682931.1">
    <property type="nucleotide sequence ID" value="NZ_JAQFWQ010000001.1"/>
</dbReference>
<evidence type="ECO:0000256" key="6">
    <source>
        <dbReference type="NCBIfam" id="TIGR01068"/>
    </source>
</evidence>
<gene>
    <name evidence="9" type="primary">trxA</name>
    <name evidence="9" type="ORF">O4J56_00060</name>
</gene>
<dbReference type="InterPro" id="IPR013766">
    <property type="entry name" value="Thioredoxin_domain"/>
</dbReference>
<keyword evidence="2" id="KW-0813">Transport</keyword>
<dbReference type="InterPro" id="IPR017937">
    <property type="entry name" value="Thioredoxin_CS"/>
</dbReference>